<comment type="caution">
    <text evidence="1">The sequence shown here is derived from an EMBL/GenBank/DDBJ whole genome shotgun (WGS) entry which is preliminary data.</text>
</comment>
<evidence type="ECO:0000313" key="2">
    <source>
        <dbReference type="Proteomes" id="UP001164539"/>
    </source>
</evidence>
<organism evidence="1 2">
    <name type="scientific">Melia azedarach</name>
    <name type="common">Chinaberry tree</name>
    <dbReference type="NCBI Taxonomy" id="155640"/>
    <lineage>
        <taxon>Eukaryota</taxon>
        <taxon>Viridiplantae</taxon>
        <taxon>Streptophyta</taxon>
        <taxon>Embryophyta</taxon>
        <taxon>Tracheophyta</taxon>
        <taxon>Spermatophyta</taxon>
        <taxon>Magnoliopsida</taxon>
        <taxon>eudicotyledons</taxon>
        <taxon>Gunneridae</taxon>
        <taxon>Pentapetalae</taxon>
        <taxon>rosids</taxon>
        <taxon>malvids</taxon>
        <taxon>Sapindales</taxon>
        <taxon>Meliaceae</taxon>
        <taxon>Melia</taxon>
    </lineage>
</organism>
<accession>A0ACC1YIE4</accession>
<dbReference type="EMBL" id="CM051396">
    <property type="protein sequence ID" value="KAJ4722914.1"/>
    <property type="molecule type" value="Genomic_DNA"/>
</dbReference>
<gene>
    <name evidence="1" type="ORF">OWV82_006345</name>
</gene>
<keyword evidence="2" id="KW-1185">Reference proteome</keyword>
<dbReference type="Proteomes" id="UP001164539">
    <property type="component" value="Chromosome 3"/>
</dbReference>
<proteinExistence type="predicted"/>
<protein>
    <submittedName>
        <fullName evidence="1">Uncharacterized protein</fullName>
    </submittedName>
</protein>
<evidence type="ECO:0000313" key="1">
    <source>
        <dbReference type="EMBL" id="KAJ4722914.1"/>
    </source>
</evidence>
<name>A0ACC1YIE4_MELAZ</name>
<reference evidence="1 2" key="1">
    <citation type="journal article" date="2023" name="Science">
        <title>Complex scaffold remodeling in plant triterpene biosynthesis.</title>
        <authorList>
            <person name="De La Pena R."/>
            <person name="Hodgson H."/>
            <person name="Liu J.C."/>
            <person name="Stephenson M.J."/>
            <person name="Martin A.C."/>
            <person name="Owen C."/>
            <person name="Harkess A."/>
            <person name="Leebens-Mack J."/>
            <person name="Jimenez L.E."/>
            <person name="Osbourn A."/>
            <person name="Sattely E.S."/>
        </authorList>
    </citation>
    <scope>NUCLEOTIDE SEQUENCE [LARGE SCALE GENOMIC DNA]</scope>
    <source>
        <strain evidence="2">cv. JPN11</strain>
        <tissue evidence="1">Leaf</tissue>
    </source>
</reference>
<sequence length="501" mass="58716">MDEKKDHFCVVIPKPKKPMDEKVDKLLIDSKEPKKQLMDKKKEKLPVDSTELEPEILMDGERDNLAIDISQRLDLVSKESKEFYDGNSSAETSFKFCIPRVPMHLRDLNGKAYEPQIIAIGPYFPRDKPHFGLMEEQKLRCLEMLVRRTGDPVEKYLKRMRELAESALACYADPVYLTRDQFVEMLLFDACFIVEQFRCWCGDGELKLRKGKEKNPVFDSCWICKKLACDLLLAENQLPFFVLWEFFKMTGESNEPDSFLEIIPPFFVSLLPRGWNRETEGLNIKEIKHLLSFIHDLGVYPLVRTMVTEGDDWEFMRCATELQEAGIKFTMTEQDSLLKIKFENGTMEIPRLRVDYETESFFRNLIVYEQFYPKDSVPFTDYIKFMDCLVNSGKDVQLLCRRKILHNCLGDDEMVANMFNRLLDSVPLSSCNRYKNIYMDVNKHCSRRQNRWMANLRRNYFNTPWAFISFLAAVLLLLLTLAQTVFSVLAYFKSDRSPVNI</sequence>